<evidence type="ECO:0000256" key="3">
    <source>
        <dbReference type="ARBA" id="ARBA00023235"/>
    </source>
</evidence>
<dbReference type="Gene3D" id="3.30.2350.20">
    <property type="entry name" value="TruD, catalytic domain"/>
    <property type="match status" value="1"/>
</dbReference>
<evidence type="ECO:0000256" key="1">
    <source>
        <dbReference type="ARBA" id="ARBA00007953"/>
    </source>
</evidence>
<comment type="caution">
    <text evidence="6">The sequence shown here is derived from an EMBL/GenBank/DDBJ whole genome shotgun (WGS) entry which is preliminary data.</text>
</comment>
<gene>
    <name evidence="4 6" type="primary">truD</name>
    <name evidence="6" type="ORF">ACFQMK_04620</name>
</gene>
<organism evidence="6 7">
    <name type="scientific">Halorubrum yunnanense</name>
    <dbReference type="NCBI Taxonomy" id="1526162"/>
    <lineage>
        <taxon>Archaea</taxon>
        <taxon>Methanobacteriati</taxon>
        <taxon>Methanobacteriota</taxon>
        <taxon>Stenosarchaea group</taxon>
        <taxon>Halobacteria</taxon>
        <taxon>Halobacteriales</taxon>
        <taxon>Haloferacaceae</taxon>
        <taxon>Halorubrum</taxon>
    </lineage>
</organism>
<evidence type="ECO:0000256" key="4">
    <source>
        <dbReference type="HAMAP-Rule" id="MF_01082"/>
    </source>
</evidence>
<sequence length="511" mass="55077">MAPQRPLREAHPTERAVGLDYYVSGADGIGGRLRDSPEDFRVRELEAFEPEPLGVDTGSYPELVVRVTLRDWDTNDFARRISDALGVSRERVSWAGTKDKRAVTTQLFTLREVDPDDLPEIRGADIEPLGRAGRRLSFGDLAGNAFEIRVADAADEAPDRVADAVRDLRAFAGDEGDDAESAAGDGASADADRSAIDATVGVPNYFGQQRFGSRRPVTHVVGLAVARNDPREAVRLYAGNPAATEPDDTRAARDRVDAAFGVDADAAEGGVTGGVAADVDDAERSAADGTGDGDWSACLDAIPGKLRFERSMVHRLADRGVDPDAPPDHEDWWHALEAVPSNLQRLFVNAAQSFCFNRIASERLHRGLPFDRPVPGDVVCFADGDAPDELYAPDTDRLQRVDADRVSVVSRHCERGRAFVTAPLVGTETELGGGEPGEIEREVLADAGIEPGDFALPGEFDSSGTRRAILLRTDLDASFDDGDPRFAFALPSGSYATVLLREFTKRGPLDL</sequence>
<keyword evidence="2 4" id="KW-0819">tRNA processing</keyword>
<dbReference type="PANTHER" id="PTHR13326">
    <property type="entry name" value="TRNA PSEUDOURIDINE SYNTHASE D"/>
    <property type="match status" value="1"/>
</dbReference>
<dbReference type="AlphaFoldDB" id="A0ABD5YA09"/>
<dbReference type="PIRSF" id="PIRSF037016">
    <property type="entry name" value="Pseudouridin_synth_euk_prd"/>
    <property type="match status" value="1"/>
</dbReference>
<dbReference type="EC" id="5.4.99.27" evidence="4"/>
<dbReference type="Gene3D" id="1.10.1510.30">
    <property type="match status" value="1"/>
</dbReference>
<dbReference type="EMBL" id="JBHSZZ010000019">
    <property type="protein sequence ID" value="MFC7186185.1"/>
    <property type="molecule type" value="Genomic_DNA"/>
</dbReference>
<evidence type="ECO:0000313" key="6">
    <source>
        <dbReference type="EMBL" id="MFC7186185.1"/>
    </source>
</evidence>
<evidence type="ECO:0000313" key="7">
    <source>
        <dbReference type="Proteomes" id="UP001596390"/>
    </source>
</evidence>
<comment type="function">
    <text evidence="4">Could be responsible for synthesis of pseudouridine from uracil-13 in transfer RNAs.</text>
</comment>
<dbReference type="InterPro" id="IPR042214">
    <property type="entry name" value="TruD_catalytic"/>
</dbReference>
<evidence type="ECO:0000259" key="5">
    <source>
        <dbReference type="PROSITE" id="PS50984"/>
    </source>
</evidence>
<dbReference type="PANTHER" id="PTHR13326:SF21">
    <property type="entry name" value="PSEUDOURIDYLATE SYNTHASE PUS7L"/>
    <property type="match status" value="1"/>
</dbReference>
<comment type="catalytic activity">
    <reaction evidence="4">
        <text>uridine(13) in tRNA = pseudouridine(13) in tRNA</text>
        <dbReference type="Rhea" id="RHEA:42540"/>
        <dbReference type="Rhea" id="RHEA-COMP:10105"/>
        <dbReference type="Rhea" id="RHEA-COMP:10106"/>
        <dbReference type="ChEBI" id="CHEBI:65314"/>
        <dbReference type="ChEBI" id="CHEBI:65315"/>
        <dbReference type="EC" id="5.4.99.27"/>
    </reaction>
</comment>
<dbReference type="Pfam" id="PF01142">
    <property type="entry name" value="TruD"/>
    <property type="match status" value="2"/>
</dbReference>
<feature type="domain" description="TRUD" evidence="5">
    <location>
        <begin position="201"/>
        <end position="471"/>
    </location>
</feature>
<keyword evidence="3 4" id="KW-0413">Isomerase</keyword>
<feature type="active site" description="Nucleophile" evidence="4">
    <location>
        <position position="99"/>
    </location>
</feature>
<dbReference type="InterPro" id="IPR011760">
    <property type="entry name" value="PsdUridine_synth_TruD_insert"/>
</dbReference>
<name>A0ABD5YA09_9EURY</name>
<dbReference type="Proteomes" id="UP001596390">
    <property type="component" value="Unassembled WGS sequence"/>
</dbReference>
<dbReference type="InterPro" id="IPR001656">
    <property type="entry name" value="PsdUridine_synth_TruD"/>
</dbReference>
<dbReference type="NCBIfam" id="NF002158">
    <property type="entry name" value="PRK00984.2-3"/>
    <property type="match status" value="1"/>
</dbReference>
<keyword evidence="7" id="KW-1185">Reference proteome</keyword>
<dbReference type="HAMAP" id="MF_01082">
    <property type="entry name" value="TruD"/>
    <property type="match status" value="1"/>
</dbReference>
<dbReference type="InterPro" id="IPR020103">
    <property type="entry name" value="PsdUridine_synth_cat_dom_sf"/>
</dbReference>
<evidence type="ECO:0000256" key="2">
    <source>
        <dbReference type="ARBA" id="ARBA00022694"/>
    </source>
</evidence>
<dbReference type="InterPro" id="IPR020119">
    <property type="entry name" value="PsdUridine_synth_TruD_CS"/>
</dbReference>
<accession>A0ABD5YA09</accession>
<dbReference type="RefSeq" id="WP_267663156.1">
    <property type="nucleotide sequence ID" value="NZ_JAODIX010000019.1"/>
</dbReference>
<dbReference type="PROSITE" id="PS01268">
    <property type="entry name" value="UPF0024"/>
    <property type="match status" value="1"/>
</dbReference>
<dbReference type="SUPFAM" id="SSF55120">
    <property type="entry name" value="Pseudouridine synthase"/>
    <property type="match status" value="1"/>
</dbReference>
<dbReference type="Gene3D" id="3.30.70.3160">
    <property type="match status" value="1"/>
</dbReference>
<proteinExistence type="inferred from homology"/>
<comment type="similarity">
    <text evidence="1 4">Belongs to the pseudouridine synthase TruD family.</text>
</comment>
<reference evidence="6 7" key="1">
    <citation type="journal article" date="2019" name="Int. J. Syst. Evol. Microbiol.">
        <title>The Global Catalogue of Microorganisms (GCM) 10K type strain sequencing project: providing services to taxonomists for standard genome sequencing and annotation.</title>
        <authorList>
            <consortium name="The Broad Institute Genomics Platform"/>
            <consortium name="The Broad Institute Genome Sequencing Center for Infectious Disease"/>
            <person name="Wu L."/>
            <person name="Ma J."/>
        </authorList>
    </citation>
    <scope>NUCLEOTIDE SEQUENCE [LARGE SCALE GENOMIC DNA]</scope>
    <source>
        <strain evidence="6 7">Q85</strain>
    </source>
</reference>
<protein>
    <recommendedName>
        <fullName evidence="4">Probable tRNA pseudouridine synthase D</fullName>
        <ecNumber evidence="4">5.4.99.27</ecNumber>
    </recommendedName>
    <alternativeName>
        <fullName evidence="4">tRNA pseudouridine(13) synthase</fullName>
    </alternativeName>
    <alternativeName>
        <fullName evidence="4">tRNA pseudouridylate synthase D</fullName>
    </alternativeName>
    <alternativeName>
        <fullName evidence="4">tRNA-uridine isomerase D</fullName>
    </alternativeName>
</protein>
<dbReference type="PROSITE" id="PS50984">
    <property type="entry name" value="TRUD"/>
    <property type="match status" value="1"/>
</dbReference>
<dbReference type="GO" id="GO:0160150">
    <property type="term" value="F:tRNA pseudouridine(13) synthase activity"/>
    <property type="evidence" value="ECO:0007669"/>
    <property type="project" value="UniProtKB-EC"/>
</dbReference>
<dbReference type="GO" id="GO:0031119">
    <property type="term" value="P:tRNA pseudouridine synthesis"/>
    <property type="evidence" value="ECO:0007669"/>
    <property type="project" value="UniProtKB-UniRule"/>
</dbReference>